<dbReference type="Proteomes" id="UP000238365">
    <property type="component" value="Chromosome"/>
</dbReference>
<keyword evidence="2" id="KW-1185">Reference proteome</keyword>
<gene>
    <name evidence="1" type="ORF">C2E15_03020</name>
</gene>
<proteinExistence type="predicted"/>
<dbReference type="AlphaFoldDB" id="A0A2L0IC34"/>
<sequence length="379" mass="43422">MTFKVIGNTKDIKSDTHVIYCQASPEKFLDIVGNNFGEFSIQRKRETHKAYRRLKEDIIEGALLPSITLSVKHHLVENIIRSIGNEKDLERLLSSNGVVDILDGLQRTYILNDLKESGVVFKENQTLLLEYWLEPSLSKLIYRMIVLNSGQKAMSMRHQIELLFMSLKETISPEIPSIEIITEKETKRRTQSNKYHLSNIVSSYHAFITSSHESDKENLVAQKLIDEGSFDLSESELTAQFEEYISYLKKFVELDALFWVIYSDVSTLEEEHNVKLGDAQIWFGSENVMMSLFSAIQQSLKNGKKHRVDQAIESLLKRVHDGDSDPLGLVNFNGVKLGQFSKKANMGFITRKLIHTGFKEFIRECGETHLNECWPLAAE</sequence>
<organism evidence="1 2">
    <name type="scientific">Mixta gaviniae</name>
    <dbReference type="NCBI Taxonomy" id="665914"/>
    <lineage>
        <taxon>Bacteria</taxon>
        <taxon>Pseudomonadati</taxon>
        <taxon>Pseudomonadota</taxon>
        <taxon>Gammaproteobacteria</taxon>
        <taxon>Enterobacterales</taxon>
        <taxon>Erwiniaceae</taxon>
        <taxon>Mixta</taxon>
    </lineage>
</organism>
<dbReference type="RefSeq" id="WP_104956071.1">
    <property type="nucleotide sequence ID" value="NZ_CP026377.1"/>
</dbReference>
<dbReference type="EMBL" id="CP026377">
    <property type="protein sequence ID" value="AUX92171.1"/>
    <property type="molecule type" value="Genomic_DNA"/>
</dbReference>
<protein>
    <submittedName>
        <fullName evidence="1">Uncharacterized protein</fullName>
    </submittedName>
</protein>
<accession>A0A2L0IC34</accession>
<evidence type="ECO:0000313" key="1">
    <source>
        <dbReference type="EMBL" id="AUX92171.1"/>
    </source>
</evidence>
<dbReference type="KEGG" id="pgz:C2E15_03020"/>
<name>A0A2L0IC34_9GAMM</name>
<reference evidence="1 2" key="1">
    <citation type="submission" date="2018-01" db="EMBL/GenBank/DDBJ databases">
        <title>Complete and assembled Genome of Pantoea gaviniae DSM22758T.</title>
        <authorList>
            <person name="Stevens M.J.A."/>
            <person name="Zurfluh K."/>
            <person name="Stephan R."/>
        </authorList>
    </citation>
    <scope>NUCLEOTIDE SEQUENCE [LARGE SCALE GENOMIC DNA]</scope>
    <source>
        <strain evidence="1 2">DSM 22758</strain>
    </source>
</reference>
<evidence type="ECO:0000313" key="2">
    <source>
        <dbReference type="Proteomes" id="UP000238365"/>
    </source>
</evidence>